<dbReference type="AlphaFoldDB" id="A0A2S7U2E8"/>
<gene>
    <name evidence="2" type="ORF">BSZ32_08435</name>
</gene>
<accession>A0A2S7U2E8</accession>
<keyword evidence="3" id="KW-1185">Reference proteome</keyword>
<dbReference type="InterPro" id="IPR011989">
    <property type="entry name" value="ARM-like"/>
</dbReference>
<evidence type="ECO:0000313" key="2">
    <source>
        <dbReference type="EMBL" id="PQJ28532.1"/>
    </source>
</evidence>
<proteinExistence type="predicted"/>
<dbReference type="PANTHER" id="PTHR33546">
    <property type="entry name" value="LARGE, MULTIFUNCTIONAL SECRETED PROTEIN-RELATED"/>
    <property type="match status" value="1"/>
</dbReference>
<organism evidence="2 3">
    <name type="scientific">Rubritalea profundi</name>
    <dbReference type="NCBI Taxonomy" id="1658618"/>
    <lineage>
        <taxon>Bacteria</taxon>
        <taxon>Pseudomonadati</taxon>
        <taxon>Verrucomicrobiota</taxon>
        <taxon>Verrucomicrobiia</taxon>
        <taxon>Verrucomicrobiales</taxon>
        <taxon>Rubritaleaceae</taxon>
        <taxon>Rubritalea</taxon>
    </lineage>
</organism>
<sequence>MWVVEMRAYMPDANGTGEEEPIGRISIHEDTNNDGVCDKTSVFLDGLNQPRSIALYKNGILYGGHEKLYFVENVNGKAGKMTVIDENYTQGGNVEHRTNGLFRGLDNWIYNAKSDTRYREIDGSWVKEKTAFRGQWGMAHDNYGRLYYNENWFGIKVDQLLPNTLRRNPNYLLDRGHFKHISYRDKLYPARITPGVNRGGEGAIDENGYLTAATGAAGAVAYRGDQFPPEFRDTALFCEPTANLVRMVHVSRKDGLLSGEHLMGEREFLASTDERFRPVNLFNAPDGTLYCTDMYHGIIQHKHYLTKYLREHITHRKLESHPRLGRIYRIKYRDNPRGPQPRMLGKKAVALVPLLAHANGWWRDTAQQLIIDSGDAAAIPALTELASDVSKPLGQIHALWTLEGLGEVNLTAISGALKSTDPYVLESAMRLAELLPADDAVTLLPTLTDLAGRSRSGAVVQRQLAACLGRLPSKQALILLNKSS</sequence>
<dbReference type="Proteomes" id="UP000239907">
    <property type="component" value="Unassembled WGS sequence"/>
</dbReference>
<feature type="domain" description="DUF7133" evidence="1">
    <location>
        <begin position="1"/>
        <end position="334"/>
    </location>
</feature>
<dbReference type="InterPro" id="IPR055557">
    <property type="entry name" value="DUF7133"/>
</dbReference>
<name>A0A2S7U2E8_9BACT</name>
<comment type="caution">
    <text evidence="2">The sequence shown here is derived from an EMBL/GenBank/DDBJ whole genome shotgun (WGS) entry which is preliminary data.</text>
</comment>
<dbReference type="Pfam" id="PF23500">
    <property type="entry name" value="DUF7133"/>
    <property type="match status" value="1"/>
</dbReference>
<evidence type="ECO:0000313" key="3">
    <source>
        <dbReference type="Proteomes" id="UP000239907"/>
    </source>
</evidence>
<protein>
    <recommendedName>
        <fullName evidence="1">DUF7133 domain-containing protein</fullName>
    </recommendedName>
</protein>
<dbReference type="PANTHER" id="PTHR33546:SF1">
    <property type="entry name" value="LARGE, MULTIFUNCTIONAL SECRETED PROTEIN"/>
    <property type="match status" value="1"/>
</dbReference>
<dbReference type="EMBL" id="MQWA01000001">
    <property type="protein sequence ID" value="PQJ28532.1"/>
    <property type="molecule type" value="Genomic_DNA"/>
</dbReference>
<dbReference type="InterPro" id="IPR011042">
    <property type="entry name" value="6-blade_b-propeller_TolB-like"/>
</dbReference>
<dbReference type="Gene3D" id="2.120.10.30">
    <property type="entry name" value="TolB, C-terminal domain"/>
    <property type="match status" value="1"/>
</dbReference>
<evidence type="ECO:0000259" key="1">
    <source>
        <dbReference type="Pfam" id="PF23500"/>
    </source>
</evidence>
<dbReference type="Gene3D" id="1.25.10.10">
    <property type="entry name" value="Leucine-rich Repeat Variant"/>
    <property type="match status" value="1"/>
</dbReference>
<reference evidence="2 3" key="1">
    <citation type="submission" date="2016-12" db="EMBL/GenBank/DDBJ databases">
        <title>Study of bacterial adaptation to deep sea.</title>
        <authorList>
            <person name="Song J."/>
            <person name="Yoshizawa S."/>
            <person name="Kogure K."/>
        </authorList>
    </citation>
    <scope>NUCLEOTIDE SEQUENCE [LARGE SCALE GENOMIC DNA]</scope>
    <source>
        <strain evidence="2 3">SAORIC-165</strain>
    </source>
</reference>
<dbReference type="SUPFAM" id="SSF63829">
    <property type="entry name" value="Calcium-dependent phosphotriesterase"/>
    <property type="match status" value="1"/>
</dbReference>